<feature type="transmembrane region" description="Helical" evidence="7">
    <location>
        <begin position="97"/>
        <end position="120"/>
    </location>
</feature>
<keyword evidence="5 7" id="KW-1133">Transmembrane helix</keyword>
<feature type="transmembrane region" description="Helical" evidence="7">
    <location>
        <begin position="51"/>
        <end position="73"/>
    </location>
</feature>
<keyword evidence="2" id="KW-0813">Transport</keyword>
<evidence type="ECO:0000256" key="2">
    <source>
        <dbReference type="ARBA" id="ARBA00022448"/>
    </source>
</evidence>
<evidence type="ECO:0000256" key="3">
    <source>
        <dbReference type="ARBA" id="ARBA00022475"/>
    </source>
</evidence>
<dbReference type="InterPro" id="IPR011701">
    <property type="entry name" value="MFS"/>
</dbReference>
<organism evidence="9 10">
    <name type="scientific">Paenibacillus planticolens</name>
    <dbReference type="NCBI Taxonomy" id="2654976"/>
    <lineage>
        <taxon>Bacteria</taxon>
        <taxon>Bacillati</taxon>
        <taxon>Bacillota</taxon>
        <taxon>Bacilli</taxon>
        <taxon>Bacillales</taxon>
        <taxon>Paenibacillaceae</taxon>
        <taxon>Paenibacillus</taxon>
    </lineage>
</organism>
<dbReference type="InterPro" id="IPR036259">
    <property type="entry name" value="MFS_trans_sf"/>
</dbReference>
<dbReference type="EMBL" id="WHNZ01000022">
    <property type="protein sequence ID" value="NOV00660.1"/>
    <property type="molecule type" value="Genomic_DNA"/>
</dbReference>
<dbReference type="PANTHER" id="PTHR43124">
    <property type="entry name" value="PURINE EFFLUX PUMP PBUE"/>
    <property type="match status" value="1"/>
</dbReference>
<evidence type="ECO:0000313" key="10">
    <source>
        <dbReference type="Proteomes" id="UP000618579"/>
    </source>
</evidence>
<gene>
    <name evidence="9" type="ORF">GC097_11600</name>
</gene>
<keyword evidence="6 7" id="KW-0472">Membrane</keyword>
<feature type="transmembrane region" description="Helical" evidence="7">
    <location>
        <begin position="132"/>
        <end position="151"/>
    </location>
</feature>
<keyword evidence="3" id="KW-1003">Cell membrane</keyword>
<feature type="domain" description="Major facilitator superfamily (MFS) profile" evidence="8">
    <location>
        <begin position="1"/>
        <end position="187"/>
    </location>
</feature>
<accession>A0ABX1ZPX5</accession>
<reference evidence="9 10" key="1">
    <citation type="submission" date="2019-10" db="EMBL/GenBank/DDBJ databases">
        <title>Description of Paenibacillus pedi sp. nov.</title>
        <authorList>
            <person name="Carlier A."/>
            <person name="Qi S."/>
        </authorList>
    </citation>
    <scope>NUCLEOTIDE SEQUENCE [LARGE SCALE GENOMIC DNA]</scope>
    <source>
        <strain evidence="9 10">LMG 31457</strain>
    </source>
</reference>
<evidence type="ECO:0000256" key="6">
    <source>
        <dbReference type="ARBA" id="ARBA00023136"/>
    </source>
</evidence>
<evidence type="ECO:0000256" key="7">
    <source>
        <dbReference type="SAM" id="Phobius"/>
    </source>
</evidence>
<comment type="subcellular location">
    <subcellularLocation>
        <location evidence="1">Cell membrane</location>
        <topology evidence="1">Multi-pass membrane protein</topology>
    </subcellularLocation>
</comment>
<dbReference type="InterPro" id="IPR020846">
    <property type="entry name" value="MFS_dom"/>
</dbReference>
<keyword evidence="10" id="KW-1185">Reference proteome</keyword>
<dbReference type="RefSeq" id="WP_376768382.1">
    <property type="nucleotide sequence ID" value="NZ_WHNZ01000022.1"/>
</dbReference>
<proteinExistence type="predicted"/>
<evidence type="ECO:0000256" key="4">
    <source>
        <dbReference type="ARBA" id="ARBA00022692"/>
    </source>
</evidence>
<name>A0ABX1ZPX5_9BACL</name>
<sequence length="187" mass="20776">MIAPITIVTTTLLSELFPKDIIGRKIATSQTISWIGPLTGPILGSYLTYYAGWRAVFLAHILLGVLLLLPWLIRKATLSTSKVRPQVQKGITRSKKLIWISLVGGLQFFILFASHTLIPILVRDHLGLDARYAGWVSLSLGIVSMMTFSWGGKMSDRIGPTYTTYWVIIFGPLLRTQLTSAPFCLRA</sequence>
<dbReference type="Gene3D" id="1.20.1250.20">
    <property type="entry name" value="MFS general substrate transporter like domains"/>
    <property type="match status" value="2"/>
</dbReference>
<evidence type="ECO:0000256" key="5">
    <source>
        <dbReference type="ARBA" id="ARBA00022989"/>
    </source>
</evidence>
<dbReference type="PROSITE" id="PS50850">
    <property type="entry name" value="MFS"/>
    <property type="match status" value="1"/>
</dbReference>
<evidence type="ECO:0000256" key="1">
    <source>
        <dbReference type="ARBA" id="ARBA00004651"/>
    </source>
</evidence>
<evidence type="ECO:0000313" key="9">
    <source>
        <dbReference type="EMBL" id="NOV00660.1"/>
    </source>
</evidence>
<dbReference type="InterPro" id="IPR050189">
    <property type="entry name" value="MFS_Efflux_Transporters"/>
</dbReference>
<comment type="caution">
    <text evidence="9">The sequence shown here is derived from an EMBL/GenBank/DDBJ whole genome shotgun (WGS) entry which is preliminary data.</text>
</comment>
<dbReference type="PANTHER" id="PTHR43124:SF3">
    <property type="entry name" value="CHLORAMPHENICOL EFFLUX PUMP RV0191"/>
    <property type="match status" value="1"/>
</dbReference>
<dbReference type="Proteomes" id="UP000618579">
    <property type="component" value="Unassembled WGS sequence"/>
</dbReference>
<protein>
    <submittedName>
        <fullName evidence="9">MFS transporter</fullName>
    </submittedName>
</protein>
<dbReference type="SUPFAM" id="SSF103473">
    <property type="entry name" value="MFS general substrate transporter"/>
    <property type="match status" value="1"/>
</dbReference>
<dbReference type="Pfam" id="PF07690">
    <property type="entry name" value="MFS_1"/>
    <property type="match status" value="1"/>
</dbReference>
<evidence type="ECO:0000259" key="8">
    <source>
        <dbReference type="PROSITE" id="PS50850"/>
    </source>
</evidence>
<keyword evidence="4 7" id="KW-0812">Transmembrane</keyword>